<dbReference type="AlphaFoldDB" id="A0A161PC49"/>
<dbReference type="GO" id="GO:0016887">
    <property type="term" value="F:ATP hydrolysis activity"/>
    <property type="evidence" value="ECO:0007669"/>
    <property type="project" value="InterPro"/>
</dbReference>
<dbReference type="PANTHER" id="PTHR42711">
    <property type="entry name" value="ABC TRANSPORTER ATP-BINDING PROTEIN"/>
    <property type="match status" value="1"/>
</dbReference>
<dbReference type="InterPro" id="IPR003439">
    <property type="entry name" value="ABC_transporter-like_ATP-bd"/>
</dbReference>
<dbReference type="STRING" id="519424.AZF04_07860"/>
<dbReference type="InterPro" id="IPR027417">
    <property type="entry name" value="P-loop_NTPase"/>
</dbReference>
<evidence type="ECO:0000256" key="1">
    <source>
        <dbReference type="ARBA" id="ARBA00022448"/>
    </source>
</evidence>
<evidence type="ECO:0000313" key="5">
    <source>
        <dbReference type="EMBL" id="KYG29429.1"/>
    </source>
</evidence>
<keyword evidence="6" id="KW-1185">Reference proteome</keyword>
<dbReference type="Pfam" id="PF00005">
    <property type="entry name" value="ABC_tran"/>
    <property type="match status" value="1"/>
</dbReference>
<name>A0A161PC49_9BACI</name>
<dbReference type="EMBL" id="LTAO01000023">
    <property type="protein sequence ID" value="KYG29429.1"/>
    <property type="molecule type" value="Genomic_DNA"/>
</dbReference>
<dbReference type="InterPro" id="IPR003593">
    <property type="entry name" value="AAA+_ATPase"/>
</dbReference>
<dbReference type="Proteomes" id="UP000075806">
    <property type="component" value="Unassembled WGS sequence"/>
</dbReference>
<dbReference type="InterPro" id="IPR017871">
    <property type="entry name" value="ABC_transporter-like_CS"/>
</dbReference>
<reference evidence="5" key="1">
    <citation type="submission" date="2016-02" db="EMBL/GenBank/DDBJ databases">
        <title>Genome sequence of Bacillus trypoxylicola KCTC 13244(T).</title>
        <authorList>
            <person name="Jeong H."/>
            <person name="Park S.-H."/>
            <person name="Choi S.-K."/>
        </authorList>
    </citation>
    <scope>NUCLEOTIDE SEQUENCE [LARGE SCALE GENOMIC DNA]</scope>
    <source>
        <strain evidence="5">KCTC 13244</strain>
    </source>
</reference>
<sequence>MNYAVQVEQLKKMFDGKVALKDVSFEIEKGKTFGFLGPSGSGKTTTIKILTSQLSGYSGNVTILGKTLEELKKPAQMKKIGVLTDNTGLYDRLTVLENLKLYCELYDVSIDRIDEVLTDVGLLDQKQKVIKKLSKGMKQRITLARTILHKPELLFLDEPTSALDPVNTTQIHRILKKLNNEGTTIFLTTHNMEEAEKICDTVAFLDQGQIKLLGAPKELKLQQVDSSITLELKGGIVKVVDKDEEGLHEIGEAIKKGQLLSIHSNEPNLGDLFVQVTGKELVQ</sequence>
<dbReference type="InterPro" id="IPR050763">
    <property type="entry name" value="ABC_transporter_ATP-binding"/>
</dbReference>
<dbReference type="GO" id="GO:0005524">
    <property type="term" value="F:ATP binding"/>
    <property type="evidence" value="ECO:0007669"/>
    <property type="project" value="UniProtKB-KW"/>
</dbReference>
<protein>
    <submittedName>
        <fullName evidence="5">Bacitracin ABC transporter ATP-binding protein</fullName>
    </submittedName>
</protein>
<gene>
    <name evidence="5" type="ORF">AZF04_07860</name>
</gene>
<evidence type="ECO:0000313" key="6">
    <source>
        <dbReference type="Proteomes" id="UP000075806"/>
    </source>
</evidence>
<dbReference type="CDD" id="cd03230">
    <property type="entry name" value="ABC_DR_subfamily_A"/>
    <property type="match status" value="1"/>
</dbReference>
<dbReference type="OrthoDB" id="9804819at2"/>
<evidence type="ECO:0000256" key="2">
    <source>
        <dbReference type="ARBA" id="ARBA00022741"/>
    </source>
</evidence>
<organism evidence="5 6">
    <name type="scientific">Alkalihalobacillus trypoxylicola</name>
    <dbReference type="NCBI Taxonomy" id="519424"/>
    <lineage>
        <taxon>Bacteria</taxon>
        <taxon>Bacillati</taxon>
        <taxon>Bacillota</taxon>
        <taxon>Bacilli</taxon>
        <taxon>Bacillales</taxon>
        <taxon>Bacillaceae</taxon>
        <taxon>Alkalihalobacillus</taxon>
    </lineage>
</organism>
<dbReference type="PROSITE" id="PS50893">
    <property type="entry name" value="ABC_TRANSPORTER_2"/>
    <property type="match status" value="1"/>
</dbReference>
<dbReference type="PROSITE" id="PS00211">
    <property type="entry name" value="ABC_TRANSPORTER_1"/>
    <property type="match status" value="1"/>
</dbReference>
<dbReference type="RefSeq" id="WP_061949230.1">
    <property type="nucleotide sequence ID" value="NZ_LTAO01000023.1"/>
</dbReference>
<keyword evidence="3 5" id="KW-0067">ATP-binding</keyword>
<comment type="caution">
    <text evidence="5">The sequence shown here is derived from an EMBL/GenBank/DDBJ whole genome shotgun (WGS) entry which is preliminary data.</text>
</comment>
<accession>A0A161PC49</accession>
<proteinExistence type="predicted"/>
<keyword evidence="2" id="KW-0547">Nucleotide-binding</keyword>
<dbReference type="Gene3D" id="3.40.50.300">
    <property type="entry name" value="P-loop containing nucleotide triphosphate hydrolases"/>
    <property type="match status" value="1"/>
</dbReference>
<feature type="domain" description="ABC transporter" evidence="4">
    <location>
        <begin position="5"/>
        <end position="232"/>
    </location>
</feature>
<dbReference type="PANTHER" id="PTHR42711:SF13">
    <property type="entry name" value="ABC TRANSPORTER, ATP-BINDING PROTEIN"/>
    <property type="match status" value="1"/>
</dbReference>
<evidence type="ECO:0000259" key="4">
    <source>
        <dbReference type="PROSITE" id="PS50893"/>
    </source>
</evidence>
<keyword evidence="1" id="KW-0813">Transport</keyword>
<dbReference type="SUPFAM" id="SSF52540">
    <property type="entry name" value="P-loop containing nucleoside triphosphate hydrolases"/>
    <property type="match status" value="1"/>
</dbReference>
<evidence type="ECO:0000256" key="3">
    <source>
        <dbReference type="ARBA" id="ARBA00022840"/>
    </source>
</evidence>
<dbReference type="SMART" id="SM00382">
    <property type="entry name" value="AAA"/>
    <property type="match status" value="1"/>
</dbReference>